<proteinExistence type="predicted"/>
<dbReference type="AlphaFoldDB" id="A0A1D1ZUR8"/>
<evidence type="ECO:0000313" key="2">
    <source>
        <dbReference type="EMBL" id="JAT77915.1"/>
    </source>
</evidence>
<reference evidence="1" key="1">
    <citation type="submission" date="2015-08" db="EMBL/GenBank/DDBJ databases">
        <authorList>
            <person name="Babu N.S."/>
            <person name="Beckwith C.J."/>
            <person name="Beseler K.G."/>
            <person name="Brison A."/>
            <person name="Carone J.V."/>
            <person name="Caskin T.P."/>
            <person name="Diamond M."/>
            <person name="Durham M.E."/>
            <person name="Foxe J.M."/>
            <person name="Go M."/>
            <person name="Henderson B.A."/>
            <person name="Jones I.B."/>
            <person name="McGettigan J.A."/>
            <person name="Micheletti S.J."/>
            <person name="Nasrallah M.E."/>
            <person name="Ortiz D."/>
            <person name="Piller C.R."/>
            <person name="Privatt S.R."/>
            <person name="Schneider S.L."/>
            <person name="Sharp S."/>
            <person name="Smith T.C."/>
            <person name="Stanton J.D."/>
            <person name="Ullery H.E."/>
            <person name="Wilson R.J."/>
            <person name="Serrano M.G."/>
            <person name="Buck G."/>
            <person name="Lee V."/>
            <person name="Wang Y."/>
            <person name="Carvalho R."/>
            <person name="Voegtly L."/>
            <person name="Shi R."/>
            <person name="Duckworth R."/>
            <person name="Johnson A."/>
            <person name="Loviza R."/>
            <person name="Walstead R."/>
            <person name="Shah Z."/>
            <person name="Kiflezghi M."/>
            <person name="Wade K."/>
            <person name="Ball S.L."/>
            <person name="Bradley K.W."/>
            <person name="Asai D.J."/>
            <person name="Bowman C.A."/>
            <person name="Russell D.A."/>
            <person name="Pope W.H."/>
            <person name="Jacobs-Sera D."/>
            <person name="Hendrix R.W."/>
            <person name="Hatfull G.F."/>
        </authorList>
    </citation>
    <scope>NUCLEOTIDE SEQUENCE</scope>
</reference>
<sequence length="346" mass="38600">MHILHKDHGGFSNAWILPMMMTERAPPLRHLVLPHIVWPSLVQPTLLQSVKSQCEVHHAGLGPGPCLEPFRKLRHQELTIEGNPGLDADKLQCLPQVCPDLVTLALAQPGIQLPPCCRQLRSLSRVKLHAKSLPVGGLQYLESLRTLDLLAEGIGGVPPGEYDWLCLRQYESEVEEQLQALGHGPCCLQISTSHHHAFYHTPRFDLAWMRLQVLQVFCRPSLRFGLPPELRVLEVKNNLVEDGYGMYDYAPDVKTIQDIHLPASVVAVSLIESSRSICPEAGAGQVKVLGRCRLKDHSPSHPGQQVVSANKEFWRRAASLPEVQLDAYGAAYATEWSSNSKIHYFN</sequence>
<accession>A0A1D1ZUR8</accession>
<dbReference type="SUPFAM" id="SSF52047">
    <property type="entry name" value="RNI-like"/>
    <property type="match status" value="1"/>
</dbReference>
<protein>
    <submittedName>
        <fullName evidence="1">Uncharacterized protein</fullName>
    </submittedName>
</protein>
<dbReference type="EMBL" id="GDKF01000707">
    <property type="protein sequence ID" value="JAT77915.1"/>
    <property type="molecule type" value="Transcribed_RNA"/>
</dbReference>
<name>A0A1D1ZUR8_AUXPR</name>
<gene>
    <name evidence="1" type="ORF">g.58308</name>
    <name evidence="2" type="ORF">g.58310</name>
</gene>
<evidence type="ECO:0000313" key="1">
    <source>
        <dbReference type="EMBL" id="JAT70690.1"/>
    </source>
</evidence>
<dbReference type="EMBL" id="GDKF01007932">
    <property type="protein sequence ID" value="JAT70690.1"/>
    <property type="molecule type" value="Transcribed_RNA"/>
</dbReference>
<organism evidence="1">
    <name type="scientific">Auxenochlorella protothecoides</name>
    <name type="common">Green microalga</name>
    <name type="synonym">Chlorella protothecoides</name>
    <dbReference type="NCBI Taxonomy" id="3075"/>
    <lineage>
        <taxon>Eukaryota</taxon>
        <taxon>Viridiplantae</taxon>
        <taxon>Chlorophyta</taxon>
        <taxon>core chlorophytes</taxon>
        <taxon>Trebouxiophyceae</taxon>
        <taxon>Chlorellales</taxon>
        <taxon>Chlorellaceae</taxon>
        <taxon>Auxenochlorella</taxon>
    </lineage>
</organism>